<reference evidence="5" key="2">
    <citation type="journal article" date="2019" name="Int. J. Syst. Evol. Microbiol.">
        <title>The Global Catalogue of Microorganisms (GCM) 10K type strain sequencing project: providing services to taxonomists for standard genome sequencing and annotation.</title>
        <authorList>
            <consortium name="The Broad Institute Genomics Platform"/>
            <consortium name="The Broad Institute Genome Sequencing Center for Infectious Disease"/>
            <person name="Wu L."/>
            <person name="Ma J."/>
        </authorList>
    </citation>
    <scope>NUCLEOTIDE SEQUENCE [LARGE SCALE GENOMIC DNA]</scope>
    <source>
        <strain evidence="5">NBRC 107715</strain>
    </source>
</reference>
<dbReference type="Proteomes" id="UP000321960">
    <property type="component" value="Unassembled WGS sequence"/>
</dbReference>
<dbReference type="AlphaFoldDB" id="A0A512JCS5"/>
<name>A0A512JCS5_9HYPH</name>
<evidence type="ECO:0000313" key="4">
    <source>
        <dbReference type="Proteomes" id="UP000321960"/>
    </source>
</evidence>
<evidence type="ECO:0000313" key="5">
    <source>
        <dbReference type="Proteomes" id="UP001156856"/>
    </source>
</evidence>
<evidence type="ECO:0000313" key="3">
    <source>
        <dbReference type="EMBL" id="GLS66496.1"/>
    </source>
</evidence>
<dbReference type="RefSeq" id="WP_147029132.1">
    <property type="nucleotide sequence ID" value="NZ_BJZU01000177.1"/>
</dbReference>
<dbReference type="OrthoDB" id="8256497at2"/>
<keyword evidence="5" id="KW-1185">Reference proteome</keyword>
<proteinExistence type="predicted"/>
<dbReference type="EMBL" id="BSPK01000106">
    <property type="protein sequence ID" value="GLS66496.1"/>
    <property type="molecule type" value="Genomic_DNA"/>
</dbReference>
<evidence type="ECO:0000313" key="2">
    <source>
        <dbReference type="EMBL" id="GEP07719.1"/>
    </source>
</evidence>
<comment type="caution">
    <text evidence="2">The sequence shown here is derived from an EMBL/GenBank/DDBJ whole genome shotgun (WGS) entry which is preliminary data.</text>
</comment>
<accession>A0A512JCS5</accession>
<sequence>MTSPTKTAANRENARKSTGPRTRAGKDRASRNALRHGLAVDLSADPQWGPQVEELARAIAGPRAGEGPTLAAARRVAGAQLDLVRIRSMRAGLLSDIDRLLREMDGDWEEPSTLGLVQAGLEAGLNQKEIYVIVTASRRSQPPARVSVLIGQLARIERYERRAMSRRKSLVRALDALCGA</sequence>
<feature type="region of interest" description="Disordered" evidence="1">
    <location>
        <begin position="1"/>
        <end position="32"/>
    </location>
</feature>
<reference evidence="2 4" key="3">
    <citation type="submission" date="2019-07" db="EMBL/GenBank/DDBJ databases">
        <title>Whole genome shotgun sequence of Methylobacterium oxalidis NBRC 107715.</title>
        <authorList>
            <person name="Hosoyama A."/>
            <person name="Uohara A."/>
            <person name="Ohji S."/>
            <person name="Ichikawa N."/>
        </authorList>
    </citation>
    <scope>NUCLEOTIDE SEQUENCE [LARGE SCALE GENOMIC DNA]</scope>
    <source>
        <strain evidence="2 4">NBRC 107715</strain>
    </source>
</reference>
<protein>
    <submittedName>
        <fullName evidence="2">Uncharacterized protein</fullName>
    </submittedName>
</protein>
<evidence type="ECO:0000256" key="1">
    <source>
        <dbReference type="SAM" id="MobiDB-lite"/>
    </source>
</evidence>
<organism evidence="2 4">
    <name type="scientific">Methylobacterium oxalidis</name>
    <dbReference type="NCBI Taxonomy" id="944322"/>
    <lineage>
        <taxon>Bacteria</taxon>
        <taxon>Pseudomonadati</taxon>
        <taxon>Pseudomonadota</taxon>
        <taxon>Alphaproteobacteria</taxon>
        <taxon>Hyphomicrobiales</taxon>
        <taxon>Methylobacteriaceae</taxon>
        <taxon>Methylobacterium</taxon>
    </lineage>
</organism>
<reference evidence="3" key="1">
    <citation type="journal article" date="2014" name="Int. J. Syst. Evol. Microbiol.">
        <title>Complete genome of a new Firmicutes species belonging to the dominant human colonic microbiota ('Ruminococcus bicirculans') reveals two chromosomes and a selective capacity to utilize plant glucans.</title>
        <authorList>
            <consortium name="NISC Comparative Sequencing Program"/>
            <person name="Wegmann U."/>
            <person name="Louis P."/>
            <person name="Goesmann A."/>
            <person name="Henrissat B."/>
            <person name="Duncan S.H."/>
            <person name="Flint H.J."/>
        </authorList>
    </citation>
    <scope>NUCLEOTIDE SEQUENCE</scope>
    <source>
        <strain evidence="3">NBRC 107715</strain>
    </source>
</reference>
<gene>
    <name evidence="3" type="ORF">GCM10007888_48790</name>
    <name evidence="2" type="ORF">MOX02_57570</name>
</gene>
<dbReference type="EMBL" id="BJZU01000177">
    <property type="protein sequence ID" value="GEP07719.1"/>
    <property type="molecule type" value="Genomic_DNA"/>
</dbReference>
<dbReference type="Proteomes" id="UP001156856">
    <property type="component" value="Unassembled WGS sequence"/>
</dbReference>
<feature type="compositionally biased region" description="Polar residues" evidence="1">
    <location>
        <begin position="1"/>
        <end position="10"/>
    </location>
</feature>
<reference evidence="3" key="4">
    <citation type="submission" date="2023-01" db="EMBL/GenBank/DDBJ databases">
        <title>Draft genome sequence of Methylobacterium oxalidis strain NBRC 107715.</title>
        <authorList>
            <person name="Sun Q."/>
            <person name="Mori K."/>
        </authorList>
    </citation>
    <scope>NUCLEOTIDE SEQUENCE</scope>
    <source>
        <strain evidence="3">NBRC 107715</strain>
    </source>
</reference>